<gene>
    <name evidence="4" type="ORF">KDM89_21070</name>
</gene>
<evidence type="ECO:0000313" key="4">
    <source>
        <dbReference type="EMBL" id="MBR7784627.1"/>
    </source>
</evidence>
<name>A0A941DS29_9BURK</name>
<evidence type="ECO:0000313" key="5">
    <source>
        <dbReference type="Proteomes" id="UP000680067"/>
    </source>
</evidence>
<organism evidence="4 5">
    <name type="scientific">Undibacterium luofuense</name>
    <dbReference type="NCBI Taxonomy" id="2828733"/>
    <lineage>
        <taxon>Bacteria</taxon>
        <taxon>Pseudomonadati</taxon>
        <taxon>Pseudomonadota</taxon>
        <taxon>Betaproteobacteria</taxon>
        <taxon>Burkholderiales</taxon>
        <taxon>Oxalobacteraceae</taxon>
        <taxon>Undibacterium</taxon>
    </lineage>
</organism>
<dbReference type="AlphaFoldDB" id="A0A941DS29"/>
<dbReference type="GO" id="GO:0005886">
    <property type="term" value="C:plasma membrane"/>
    <property type="evidence" value="ECO:0007669"/>
    <property type="project" value="TreeGrafter"/>
</dbReference>
<dbReference type="InterPro" id="IPR036250">
    <property type="entry name" value="AcylCo_DH-like_C"/>
</dbReference>
<keyword evidence="5" id="KW-1185">Reference proteome</keyword>
<feature type="domain" description="Acyl-CoA dehydrogenase/oxidase C-terminal" evidence="3">
    <location>
        <begin position="2"/>
        <end position="108"/>
    </location>
</feature>
<evidence type="ECO:0000256" key="2">
    <source>
        <dbReference type="ARBA" id="ARBA00023002"/>
    </source>
</evidence>
<evidence type="ECO:0000259" key="3">
    <source>
        <dbReference type="Pfam" id="PF00441"/>
    </source>
</evidence>
<dbReference type="InterPro" id="IPR052161">
    <property type="entry name" value="Mycobact_Acyl-CoA_DH"/>
</dbReference>
<dbReference type="Gene3D" id="1.20.140.10">
    <property type="entry name" value="Butyryl-CoA Dehydrogenase, subunit A, domain 3"/>
    <property type="match status" value="1"/>
</dbReference>
<dbReference type="PANTHER" id="PTHR43292:SF3">
    <property type="entry name" value="ACYL-COA DEHYDROGENASE FADE29"/>
    <property type="match status" value="1"/>
</dbReference>
<feature type="non-terminal residue" evidence="4">
    <location>
        <position position="108"/>
    </location>
</feature>
<dbReference type="PANTHER" id="PTHR43292">
    <property type="entry name" value="ACYL-COA DEHYDROGENASE"/>
    <property type="match status" value="1"/>
</dbReference>
<dbReference type="EMBL" id="JAGSPN010000424">
    <property type="protein sequence ID" value="MBR7784627.1"/>
    <property type="molecule type" value="Genomic_DNA"/>
</dbReference>
<dbReference type="InterPro" id="IPR009075">
    <property type="entry name" value="AcylCo_DH/oxidase_C"/>
</dbReference>
<feature type="non-terminal residue" evidence="4">
    <location>
        <position position="1"/>
    </location>
</feature>
<evidence type="ECO:0000256" key="1">
    <source>
        <dbReference type="ARBA" id="ARBA00022630"/>
    </source>
</evidence>
<dbReference type="Pfam" id="PF00441">
    <property type="entry name" value="Acyl-CoA_dh_1"/>
    <property type="match status" value="1"/>
</dbReference>
<keyword evidence="1" id="KW-0285">Flavoprotein</keyword>
<proteinExistence type="predicted"/>
<accession>A0A941DS29</accession>
<dbReference type="Proteomes" id="UP000680067">
    <property type="component" value="Unassembled WGS sequence"/>
</dbReference>
<dbReference type="SUPFAM" id="SSF47203">
    <property type="entry name" value="Acyl-CoA dehydrogenase C-terminal domain-like"/>
    <property type="match status" value="1"/>
</dbReference>
<sequence length="108" mass="11821">AHKVAALEIEIMALEITVLRVISQDSGKPGPEASLLKIKGTEIQQRLTELMVEAVGPYALPFDPAYLDGEQAHSVSEQDDAAPLASYYFNFRKTSIYGGSNEIQKNII</sequence>
<protein>
    <submittedName>
        <fullName evidence="4">Pimeloyl-CoA dehydrogenase large subunit</fullName>
    </submittedName>
</protein>
<dbReference type="RefSeq" id="WP_268977914.1">
    <property type="nucleotide sequence ID" value="NZ_JAGSPN010000424.1"/>
</dbReference>
<keyword evidence="2" id="KW-0560">Oxidoreductase</keyword>
<dbReference type="GO" id="GO:0016627">
    <property type="term" value="F:oxidoreductase activity, acting on the CH-CH group of donors"/>
    <property type="evidence" value="ECO:0007669"/>
    <property type="project" value="InterPro"/>
</dbReference>
<reference evidence="4" key="1">
    <citation type="submission" date="2021-04" db="EMBL/GenBank/DDBJ databases">
        <title>novel species isolated from subtropical streams in China.</title>
        <authorList>
            <person name="Lu H."/>
        </authorList>
    </citation>
    <scope>NUCLEOTIDE SEQUENCE</scope>
    <source>
        <strain evidence="4">LFS511W</strain>
    </source>
</reference>
<comment type="caution">
    <text evidence="4">The sequence shown here is derived from an EMBL/GenBank/DDBJ whole genome shotgun (WGS) entry which is preliminary data.</text>
</comment>